<evidence type="ECO:0000313" key="9">
    <source>
        <dbReference type="EMBL" id="WZW99543.1"/>
    </source>
</evidence>
<evidence type="ECO:0000256" key="5">
    <source>
        <dbReference type="ARBA" id="ARBA00023136"/>
    </source>
</evidence>
<keyword evidence="10" id="KW-1185">Reference proteome</keyword>
<gene>
    <name evidence="9" type="ORF">PCC79_04935</name>
</gene>
<evidence type="ECO:0000256" key="7">
    <source>
        <dbReference type="SAM" id="Phobius"/>
    </source>
</evidence>
<proteinExistence type="predicted"/>
<dbReference type="InterPro" id="IPR024320">
    <property type="entry name" value="LPG_synthase_C"/>
</dbReference>
<dbReference type="EMBL" id="CP115965">
    <property type="protein sequence ID" value="WZW99543.1"/>
    <property type="molecule type" value="Genomic_DNA"/>
</dbReference>
<feature type="transmembrane region" description="Helical" evidence="7">
    <location>
        <begin position="433"/>
        <end position="456"/>
    </location>
</feature>
<dbReference type="SUPFAM" id="SSF144091">
    <property type="entry name" value="Rhomboid-like"/>
    <property type="match status" value="1"/>
</dbReference>
<dbReference type="RefSeq" id="WP_342373163.1">
    <property type="nucleotide sequence ID" value="NZ_CP115965.1"/>
</dbReference>
<evidence type="ECO:0000256" key="2">
    <source>
        <dbReference type="ARBA" id="ARBA00022475"/>
    </source>
</evidence>
<dbReference type="PANTHER" id="PTHR34697">
    <property type="entry name" value="PHOSPHATIDYLGLYCEROL LYSYLTRANSFERASE"/>
    <property type="match status" value="1"/>
</dbReference>
<feature type="region of interest" description="Disordered" evidence="6">
    <location>
        <begin position="1"/>
        <end position="28"/>
    </location>
</feature>
<keyword evidence="5 7" id="KW-0472">Membrane</keyword>
<feature type="compositionally biased region" description="Gly residues" evidence="6">
    <location>
        <begin position="1"/>
        <end position="19"/>
    </location>
</feature>
<feature type="transmembrane region" description="Helical" evidence="7">
    <location>
        <begin position="224"/>
        <end position="242"/>
    </location>
</feature>
<feature type="transmembrane region" description="Helical" evidence="7">
    <location>
        <begin position="356"/>
        <end position="377"/>
    </location>
</feature>
<feature type="transmembrane region" description="Helical" evidence="7">
    <location>
        <begin position="200"/>
        <end position="218"/>
    </location>
</feature>
<keyword evidence="2" id="KW-1003">Cell membrane</keyword>
<dbReference type="Pfam" id="PF09924">
    <property type="entry name" value="LPG_synthase_C"/>
    <property type="match status" value="1"/>
</dbReference>
<evidence type="ECO:0000256" key="4">
    <source>
        <dbReference type="ARBA" id="ARBA00022989"/>
    </source>
</evidence>
<accession>A0ABZ3C9Z6</accession>
<feature type="transmembrane region" description="Helical" evidence="7">
    <location>
        <begin position="59"/>
        <end position="79"/>
    </location>
</feature>
<dbReference type="Proteomes" id="UP001434337">
    <property type="component" value="Chromosome"/>
</dbReference>
<evidence type="ECO:0000256" key="6">
    <source>
        <dbReference type="SAM" id="MobiDB-lite"/>
    </source>
</evidence>
<feature type="transmembrane region" description="Helical" evidence="7">
    <location>
        <begin position="397"/>
        <end position="421"/>
    </location>
</feature>
<feature type="domain" description="Phosphatidylglycerol lysyltransferase C-terminal" evidence="8">
    <location>
        <begin position="536"/>
        <end position="836"/>
    </location>
</feature>
<dbReference type="InterPro" id="IPR051211">
    <property type="entry name" value="PG_lysyltransferase"/>
</dbReference>
<organism evidence="9 10">
    <name type="scientific">Propioniciclava soli</name>
    <dbReference type="NCBI Taxonomy" id="2775081"/>
    <lineage>
        <taxon>Bacteria</taxon>
        <taxon>Bacillati</taxon>
        <taxon>Actinomycetota</taxon>
        <taxon>Actinomycetes</taxon>
        <taxon>Propionibacteriales</taxon>
        <taxon>Propionibacteriaceae</taxon>
        <taxon>Propioniciclava</taxon>
    </lineage>
</organism>
<evidence type="ECO:0000256" key="3">
    <source>
        <dbReference type="ARBA" id="ARBA00022692"/>
    </source>
</evidence>
<name>A0ABZ3C9Z6_9ACTN</name>
<sequence length="874" mass="90418">MTLGGAGARGGAGASGGAGTQPPTPDGPLAAVVARRRRWWPGPGWGRSARLLSDWLRPAPVSVALAVVVVLVGTLGRAVGGEAFAALAVHAAEPARWAAWLTSTVWTPSLPSSLVDGLLVVAVGAPVERFLGRTRFLTVGLAASVLGVGVLHAVHPLIALLDRPWAEHLAGAPAGGPLGVVVGALAAASIRMDALARRRIHTVLFVWLSALVAFGGGADDIAQWGAALAGVGLGLLAWRGSAPERSLVGTRHDARTILDLVVVAVTAGTLLSAWSPLPVGPLAAARFAVDSPLADPVTVTTTCLEPDRLVECAGVTYAARTHGPSAAALAALPLVLQLVMAGGLRLGRRAAALGTIVLQCGMAILAAAHLAVMRWMFEQTGTDTAPLLGLADDGTPSARLIVPLVVPLLLAIQVALHLRSFGVKTRPGTFRRFWGWVGIAVAAGLVIVWGAGLAVADQFLPTATAPLLFADYAVRLLPTGALALVTPTLEPDSAVAVAVAEWVPVAVWVVVTVAWFRAQGSAPAIRPGQREDLAALVRREGAGSLGWMLTWPGNDVWLSPDGRSGFAYRVGSGVALTVTDPATAPDDLRDGLVDFATACTAQSLVPALYSVHAPTADQARALGWATVQVAEEAVIDLGGVTFSGKAFQDVRTALNRATKEGITDLWTTWDGCTPGQRDQVRAICDAWLADKALPEMGFTLGGVAELDAETRLGLAVDAEGTVHGVTSWLPAHRGGAVVGWTLDVMRRREGGFRSTMEFLIARAVLTAQGFAFVSLSGSPLARSGGSAPGEGPAASATRLEGVLEVLGTLLEPVYGFRSLLAFKAKFGPRFVPLYLAVPDLLDAPTVGLAIARAYLPDLGAADAARFAQRLVNRD</sequence>
<dbReference type="PANTHER" id="PTHR34697:SF2">
    <property type="entry name" value="PHOSPHATIDYLGLYCEROL LYSYLTRANSFERASE"/>
    <property type="match status" value="1"/>
</dbReference>
<feature type="transmembrane region" description="Helical" evidence="7">
    <location>
        <begin position="326"/>
        <end position="344"/>
    </location>
</feature>
<evidence type="ECO:0000256" key="1">
    <source>
        <dbReference type="ARBA" id="ARBA00004651"/>
    </source>
</evidence>
<dbReference type="Gene3D" id="1.20.1540.10">
    <property type="entry name" value="Rhomboid-like"/>
    <property type="match status" value="1"/>
</dbReference>
<protein>
    <submittedName>
        <fullName evidence="9">DUF2156 domain-containing protein</fullName>
    </submittedName>
</protein>
<evidence type="ECO:0000259" key="8">
    <source>
        <dbReference type="Pfam" id="PF09924"/>
    </source>
</evidence>
<keyword evidence="4 7" id="KW-1133">Transmembrane helix</keyword>
<comment type="subcellular location">
    <subcellularLocation>
        <location evidence="1">Cell membrane</location>
        <topology evidence="1">Multi-pass membrane protein</topology>
    </subcellularLocation>
</comment>
<feature type="transmembrane region" description="Helical" evidence="7">
    <location>
        <begin position="254"/>
        <end position="274"/>
    </location>
</feature>
<feature type="transmembrane region" description="Helical" evidence="7">
    <location>
        <begin position="170"/>
        <end position="188"/>
    </location>
</feature>
<evidence type="ECO:0000313" key="10">
    <source>
        <dbReference type="Proteomes" id="UP001434337"/>
    </source>
</evidence>
<feature type="transmembrane region" description="Helical" evidence="7">
    <location>
        <begin position="136"/>
        <end position="158"/>
    </location>
</feature>
<keyword evidence="3 7" id="KW-0812">Transmembrane</keyword>
<feature type="transmembrane region" description="Helical" evidence="7">
    <location>
        <begin position="494"/>
        <end position="516"/>
    </location>
</feature>
<dbReference type="InterPro" id="IPR035952">
    <property type="entry name" value="Rhomboid-like_sf"/>
</dbReference>
<reference evidence="9 10" key="1">
    <citation type="journal article" date="2023" name="Environ Microbiome">
        <title>A coral-associated actinobacterium mitigates coral bleaching under heat stress.</title>
        <authorList>
            <person name="Li J."/>
            <person name="Zou Y."/>
            <person name="Li Q."/>
            <person name="Zhang J."/>
            <person name="Bourne D.G."/>
            <person name="Lyu Y."/>
            <person name="Liu C."/>
            <person name="Zhang S."/>
        </authorList>
    </citation>
    <scope>NUCLEOTIDE SEQUENCE [LARGE SCALE GENOMIC DNA]</scope>
    <source>
        <strain evidence="9 10">SCSIO 13291</strain>
    </source>
</reference>